<evidence type="ECO:0000259" key="6">
    <source>
        <dbReference type="Pfam" id="PF06305"/>
    </source>
</evidence>
<evidence type="ECO:0000313" key="7">
    <source>
        <dbReference type="EMBL" id="NBE07709.1"/>
    </source>
</evidence>
<proteinExistence type="predicted"/>
<evidence type="ECO:0000256" key="1">
    <source>
        <dbReference type="ARBA" id="ARBA00022475"/>
    </source>
</evidence>
<feature type="transmembrane region" description="Helical" evidence="5">
    <location>
        <begin position="47"/>
        <end position="69"/>
    </location>
</feature>
<dbReference type="RefSeq" id="WP_161766732.1">
    <property type="nucleotide sequence ID" value="NZ_JAAATW010000002.1"/>
</dbReference>
<accession>A0ABW9Y689</accession>
<reference evidence="8" key="1">
    <citation type="submission" date="2020-01" db="EMBL/GenBank/DDBJ databases">
        <title>Sphingomonas sp. strain CSW-10.</title>
        <authorList>
            <person name="Chen W.-M."/>
        </authorList>
    </citation>
    <scope>NUCLEOTIDE SEQUENCE [LARGE SCALE GENOMIC DNA]</scope>
    <source>
        <strain evidence="8">CCP-1</strain>
    </source>
</reference>
<keyword evidence="4 5" id="KW-0472">Membrane</keyword>
<evidence type="ECO:0000256" key="5">
    <source>
        <dbReference type="SAM" id="Phobius"/>
    </source>
</evidence>
<keyword evidence="2 5" id="KW-0812">Transmembrane</keyword>
<organism evidence="7 8">
    <name type="scientific">Paragemmobacter ruber</name>
    <dbReference type="NCBI Taxonomy" id="1985673"/>
    <lineage>
        <taxon>Bacteria</taxon>
        <taxon>Pseudomonadati</taxon>
        <taxon>Pseudomonadota</taxon>
        <taxon>Alphaproteobacteria</taxon>
        <taxon>Rhodobacterales</taxon>
        <taxon>Paracoccaceae</taxon>
        <taxon>Paragemmobacter</taxon>
    </lineage>
</organism>
<protein>
    <submittedName>
        <fullName evidence="7">DUF1049 domain-containing protein</fullName>
    </submittedName>
</protein>
<name>A0ABW9Y689_9RHOB</name>
<keyword evidence="1" id="KW-1003">Cell membrane</keyword>
<sequence length="120" mass="13798">MLRYLRYAFIAMLLVLLLTVALANRTVVPVRFLPEDVGALFGVNWQMELPLFLVMLGGVVAGVLIGFTWEWLREHKYRRTASQRGKELARLEREIEVMRDSTSVPKDEILTLIEKPRKAG</sequence>
<comment type="caution">
    <text evidence="7">The sequence shown here is derived from an EMBL/GenBank/DDBJ whole genome shotgun (WGS) entry which is preliminary data.</text>
</comment>
<dbReference type="EMBL" id="JAAATW010000002">
    <property type="protein sequence ID" value="NBE07709.1"/>
    <property type="molecule type" value="Genomic_DNA"/>
</dbReference>
<feature type="domain" description="Lipopolysaccharide assembly protein A" evidence="6">
    <location>
        <begin position="24"/>
        <end position="96"/>
    </location>
</feature>
<keyword evidence="8" id="KW-1185">Reference proteome</keyword>
<dbReference type="InterPro" id="IPR010445">
    <property type="entry name" value="LapA_dom"/>
</dbReference>
<dbReference type="Pfam" id="PF06305">
    <property type="entry name" value="LapA_dom"/>
    <property type="match status" value="1"/>
</dbReference>
<dbReference type="Proteomes" id="UP001517376">
    <property type="component" value="Unassembled WGS sequence"/>
</dbReference>
<evidence type="ECO:0000256" key="3">
    <source>
        <dbReference type="ARBA" id="ARBA00022989"/>
    </source>
</evidence>
<evidence type="ECO:0000313" key="8">
    <source>
        <dbReference type="Proteomes" id="UP001517376"/>
    </source>
</evidence>
<keyword evidence="3 5" id="KW-1133">Transmembrane helix</keyword>
<gene>
    <name evidence="7" type="ORF">GU920_09185</name>
</gene>
<evidence type="ECO:0000256" key="2">
    <source>
        <dbReference type="ARBA" id="ARBA00022692"/>
    </source>
</evidence>
<evidence type="ECO:0000256" key="4">
    <source>
        <dbReference type="ARBA" id="ARBA00023136"/>
    </source>
</evidence>